<protein>
    <recommendedName>
        <fullName evidence="4">Exocyst subunit Exo70 family protein</fullName>
    </recommendedName>
</protein>
<gene>
    <name evidence="6" type="ORF">FCM35_KLT19071</name>
</gene>
<dbReference type="EMBL" id="SWLB01000007">
    <property type="protein sequence ID" value="KAF3336485.1"/>
    <property type="molecule type" value="Genomic_DNA"/>
</dbReference>
<dbReference type="InterPro" id="IPR016159">
    <property type="entry name" value="Cullin_repeat-like_dom_sf"/>
</dbReference>
<keyword evidence="2 4" id="KW-0813">Transport</keyword>
<proteinExistence type="inferred from homology"/>
<evidence type="ECO:0000256" key="2">
    <source>
        <dbReference type="ARBA" id="ARBA00022448"/>
    </source>
</evidence>
<dbReference type="OrthoDB" id="1922221at2759"/>
<dbReference type="Pfam" id="PF03081">
    <property type="entry name" value="Exo70_C"/>
    <property type="match status" value="1"/>
</dbReference>
<dbReference type="AlphaFoldDB" id="A0A833QW55"/>
<dbReference type="InterPro" id="IPR004140">
    <property type="entry name" value="Exo70"/>
</dbReference>
<comment type="caution">
    <text evidence="6">The sequence shown here is derived from an EMBL/GenBank/DDBJ whole genome shotgun (WGS) entry which is preliminary data.</text>
</comment>
<dbReference type="Gene3D" id="1.20.1280.170">
    <property type="entry name" value="Exocyst complex component Exo70"/>
    <property type="match status" value="1"/>
</dbReference>
<keyword evidence="7" id="KW-1185">Reference proteome</keyword>
<dbReference type="Proteomes" id="UP000623129">
    <property type="component" value="Unassembled WGS sequence"/>
</dbReference>
<reference evidence="6" key="1">
    <citation type="submission" date="2020-01" db="EMBL/GenBank/DDBJ databases">
        <title>Genome sequence of Kobresia littledalei, the first chromosome-level genome in the family Cyperaceae.</title>
        <authorList>
            <person name="Qu G."/>
        </authorList>
    </citation>
    <scope>NUCLEOTIDE SEQUENCE</scope>
    <source>
        <strain evidence="6">C.B.Clarke</strain>
        <tissue evidence="6">Leaf</tissue>
    </source>
</reference>
<evidence type="ECO:0000313" key="7">
    <source>
        <dbReference type="Proteomes" id="UP000623129"/>
    </source>
</evidence>
<dbReference type="GO" id="GO:0006887">
    <property type="term" value="P:exocytosis"/>
    <property type="evidence" value="ECO:0007669"/>
    <property type="project" value="UniProtKB-KW"/>
</dbReference>
<organism evidence="6 7">
    <name type="scientific">Carex littledalei</name>
    <dbReference type="NCBI Taxonomy" id="544730"/>
    <lineage>
        <taxon>Eukaryota</taxon>
        <taxon>Viridiplantae</taxon>
        <taxon>Streptophyta</taxon>
        <taxon>Embryophyta</taxon>
        <taxon>Tracheophyta</taxon>
        <taxon>Spermatophyta</taxon>
        <taxon>Magnoliopsida</taxon>
        <taxon>Liliopsida</taxon>
        <taxon>Poales</taxon>
        <taxon>Cyperaceae</taxon>
        <taxon>Cyperoideae</taxon>
        <taxon>Cariceae</taxon>
        <taxon>Carex</taxon>
        <taxon>Carex subgen. Euthyceras</taxon>
    </lineage>
</organism>
<dbReference type="GO" id="GO:0015031">
    <property type="term" value="P:protein transport"/>
    <property type="evidence" value="ECO:0007669"/>
    <property type="project" value="UniProtKB-KW"/>
</dbReference>
<dbReference type="InterPro" id="IPR046364">
    <property type="entry name" value="Exo70_C"/>
</dbReference>
<feature type="domain" description="Exocyst complex subunit Exo70 C-terminal" evidence="5">
    <location>
        <begin position="268"/>
        <end position="625"/>
    </location>
</feature>
<evidence type="ECO:0000256" key="4">
    <source>
        <dbReference type="RuleBase" id="RU365026"/>
    </source>
</evidence>
<keyword evidence="3 4" id="KW-0268">Exocytosis</keyword>
<accession>A0A833QW55</accession>
<dbReference type="PANTHER" id="PTHR12542">
    <property type="entry name" value="EXOCYST COMPLEX PROTEIN EXO70"/>
    <property type="match status" value="1"/>
</dbReference>
<evidence type="ECO:0000259" key="5">
    <source>
        <dbReference type="Pfam" id="PF03081"/>
    </source>
</evidence>
<dbReference type="GO" id="GO:0005546">
    <property type="term" value="F:phosphatidylinositol-4,5-bisphosphate binding"/>
    <property type="evidence" value="ECO:0007669"/>
    <property type="project" value="InterPro"/>
</dbReference>
<dbReference type="GO" id="GO:0000145">
    <property type="term" value="C:exocyst"/>
    <property type="evidence" value="ECO:0007669"/>
    <property type="project" value="InterPro"/>
</dbReference>
<dbReference type="SUPFAM" id="SSF74788">
    <property type="entry name" value="Cullin repeat-like"/>
    <property type="match status" value="1"/>
</dbReference>
<evidence type="ECO:0000313" key="6">
    <source>
        <dbReference type="EMBL" id="KAF3336485.1"/>
    </source>
</evidence>
<evidence type="ECO:0000256" key="1">
    <source>
        <dbReference type="ARBA" id="ARBA00006756"/>
    </source>
</evidence>
<name>A0A833QW55_9POAL</name>
<evidence type="ECO:0000256" key="3">
    <source>
        <dbReference type="ARBA" id="ARBA00022483"/>
    </source>
</evidence>
<dbReference type="PANTHER" id="PTHR12542:SF41">
    <property type="entry name" value="EXOCYST COMPLEX COMPONENT 7"/>
    <property type="match status" value="1"/>
</dbReference>
<sequence length="648" mass="74432">MEALKEKANLLRQSLEKSQVTTEKMMAAFNTFDRRRSTLDAAIRPIQKIMPDMMRCHDNVSKSLKRTEGIINQFDHIREVEVVIFKGPSEDLDGFIEAMDQLLQISQFFNSLKSYIISESTLLHVNRLLDDATKLAETEFKKMLTALSKPVDPMSLSNCLPSKANAHAVLTADLDDSSNSSRKDELETNNSQEAPAYKLPTLISPRYIPQLHNLAIRLVLLGHHMQCLNIYRDARANALQQTLHVLGVPRKDELHKMQWDIIEAKCPHWIEVMQKSVKLLFAGERKLCDEVLEGIEKPFLDRCFVEATSSSLATLLNFGEAVVKIKKMPDKLFMLLDVYEPMCELQPEMEAMFVSNERNELMQWFLVRTRLVTVSAEILLGFRELVLKDSTSVFPEGSVHPLSSYTMNYLKFLLDYQDVLTQLLLEYKTGDQEEGLQFGPLILRILQVLQSNVEAKSKHYKDQGQSHLFLMNNIHYMVTSVRKTEVAKKLLGDDWIQRQRRVVQLNANQYKRVSWAKVLESVSSQGLLLSSGGSSNTMENAVSTASKDVIKERFKSFNTQFEELYHRQCLWKVHEPELRESVRLSVAELLIPAYRSFIQRFGPMVENSKSKYIKYSPEDIERMLGELFEGKAPGQDYCFIVNRPLIGY</sequence>
<keyword evidence="4" id="KW-0653">Protein transport</keyword>
<comment type="function">
    <text evidence="4">Component of the exocyst complex.</text>
</comment>
<dbReference type="Pfam" id="PF20669">
    <property type="entry name" value="Exo70_N"/>
    <property type="match status" value="1"/>
</dbReference>
<comment type="similarity">
    <text evidence="1 4">Belongs to the EXO70 family.</text>
</comment>